<feature type="region of interest" description="Disordered" evidence="6">
    <location>
        <begin position="310"/>
        <end position="394"/>
    </location>
</feature>
<sequence>MLNGSLNNKTKLGLIPRIVLDLLLTLAHTQSKKPSYAIVASYIAFFADNVVDLLRVPQKAVQSGQFARSPSPSLKTSYAQSEKGQSTGIRIVEDKDRGMTLLGASIRELTTVDDVVLLLKDGGKTLDKLREAGSSVEDSQLVCSIEVRELDASGHAKLRGIRGRINVVNLGKFEDRSGTLDQTSTLTKKKAQNAVVSVLLDVCSPHRNRQTDMSDTRTLQSTTHAPFRDSKLTFFLKDTLTPPSQILFIHTINPNLPHPQTPASRAQYYNLAQSTISSLKFSSRLKIACSGKYPSDKPVEQIPVESEVAQTHHQTQMTTPTQARDATELERTSTRPPNTRTQQRPMSASRANHVRFSDTKRTTDDDLFQDTRSGTFTSTPTTTRKGRDTTRPPQFTLLSSSLKKKDRTWGSETRGADPDTIREAAHLRRIIRHLETLLMEKEGHMEDMERRIRNEGEERVRAHEDKIQLQEEQLRALETELEEKQNLIQKMQNEIEDKSNESKQETAKAEQKLKEVEQQLNKKLSELQQQSQEAVEQATKTEHETKKMVENLEEKKKHLEASNEELKGELTNKQTQLKETEKQNEEKAQHIEMVEGKGEECGKELTTMMDEVFDELGLDFDDSSTEDGDDEGEHSSGTGEPGGSQPLFIKTLQKQLKKVKKVCEEAKELKKENEKKDAILSTLVESTKPSIEQFQSLKQAIRPLDRPTENMLAPESTDGTEQEFGDGLHDKPKDKEEPLHFDPESKTSDSPSTTTDPSTSKDQPSEIPNQMSSTQNKPEHSDQNPNTSDASPSSLDQPTAPSNPKPVQAQDVTDVSTALKDSVELCHELSDENKRLERQFEDCVFELNEKELLMNEYKRQLDSVAEVNRLRMETLRMALQHTTILTHPVGADWAEVGQHQSQTSRNGGSRTGSKEDQLRPQRQKLRSMLNTPNGKEKGGKGMKIVSFTPYSCERKRILKSLQENESNSSPEKNTNDEQDLDGNPPKNDTSASQDDSPLRQDVLDEQDENLFSTATNRILTVAETEIPRTPLRIDEYVDEQGKNEDNEIDKVLKVIDSIDGKTREWMKENRRLKDSLTTIEKEKKELTQTIGLLRMKREIGKKKKESENREKRKRAIDSLHGDEEYDSDRKHLSVDLPLHPNPSTHSQKPPTQPAPTGTTQEIPQSPLHPAESYFDQTSIAFMPSISSIQIQQTPINDYRVTEHLEKNDDVRRSSHSCQESDDNEGERETRSPVALTTPLNNQYQQSSLFQLSTDNTDLLLGQDTILEDDSHVNDKSSEDIRFSLDEWKSVASIDLGSKHIASAGFGGKYTFEIIPASDRQATCPTLVTLDGKHIYTDFEAERKSARMANRTFTNIIHLLGKSYIPEHIQEKMPAARFTTREEREDFIFLEPHLNSSSTPEEITGALLQATHRRIVRTANNTFREFILIIPPSFSQSQRESLLDAAEFAEMHVSALVESNVATAIWYGYQRSRTMPATRDDLGMIAEGPSYSLKVKKEKKEKESSSGGFASKLSSLFKGKKEVKEEPKSDSKWTSFKAQKTDDSGVIPKDRRDVIFVDMGASSTTFSYVQYLFDLEKRNTSKNGTALEEPEWTRTKTQMDVRYWETLEGYGGDIFEKALLHDLVKSICTQMKNNDTQIKAEKELADCLAENCTIIRSLPNSSDEIPFRQIDYEPVMILKENATDTNEESYIPEELEEFEELFTESGFPLPHGGDGALIAAKSAGECDLVTKNQVLMTNLRKTAEEVKEQLTILHSVHISIETGIPSYPIHNQTFTRHRLHSQTRRLFKKLTAFSESFKETIIRKFEGITFDAISIELVGGGTRIDGFEDAIKTQFERSELNKRLNLDESAALGGSYYGFLNRRGEKKRLQKLDEQKSKEERAWKSIFNRVMKEEKKKRVLAFEAENGTMTTKEKKEFEESVQEDLAPLFNKELATLMGDSNEARVEASESLFSAGRPEGDSTFNILRRKQKRVCAEFTAVWENPQTPKEPSENDKTSASNQETKLIGREECVNDEDCDFVLEGSVEVVSPSSLYSTRHRIVVPFGTVQAHPENRTKIVPWSNGRSKIIPNSLPDHLTLNMHHCEAHSIPEGVPVSLFRARLDLKEMKEKAGTELINASFIMDVVGDKFGLVQVEDTHLTYWKKNEDDEEEEKTFVNPHTPSMAKFAKQRADRRSSMLESTNSVFVRLVTRFLKPKSGVPWLIHSDPQWKEFQQEWNETQKAMLNEEFKWIDSIQEKKEEEEEEFDDFVRESDEQTKTEPETPTPPVQPPPTNKPPKSPFKFVSLPLIPTAYRRGFRKLSGQESYGCYTKLYSVMERQIFEEHVDTQLGEALQLLSAMEEIMERKEGMAVEVSTDEERAVALKEIQSAKEWVEMMSEKGSETIVDDFLTRQEQNKTNAATRFAEEQERKKKRREEAQKKASETDEADVDEPIDEPEEADHQPTSPMEEIAVELEKKLRQINDYVEPIINRVATKKSRKDLEEGLRGRIKGAANISAELASMGVDAQVVAVEILMIANEETKWLAQFDTGKEGDSTMETETGETVQKRKWEDVTDDEIRQRIKIFDDKMNDVMDRLKQQTELLQAEEEKLMKQTKKSKRKSKEDTENLDEL</sequence>
<feature type="region of interest" description="Disordered" evidence="6">
    <location>
        <begin position="495"/>
        <end position="517"/>
    </location>
</feature>
<keyword evidence="3" id="KW-0143">Chaperone</keyword>
<dbReference type="SUPFAM" id="SSF53067">
    <property type="entry name" value="Actin-like ATPase domain"/>
    <property type="match status" value="2"/>
</dbReference>
<comment type="similarity">
    <text evidence="4">Belongs to the TRAFAC class myosin-kinesin ATPase superfamily. Kinesin family.</text>
</comment>
<feature type="compositionally biased region" description="Basic and acidic residues" evidence="6">
    <location>
        <begin position="355"/>
        <end position="364"/>
    </location>
</feature>
<feature type="compositionally biased region" description="Acidic residues" evidence="6">
    <location>
        <begin position="614"/>
        <end position="632"/>
    </location>
</feature>
<dbReference type="PANTHER" id="PTHR45639:SF3">
    <property type="entry name" value="HYPOXIA UP-REGULATED PROTEIN 1"/>
    <property type="match status" value="1"/>
</dbReference>
<evidence type="ECO:0000256" key="5">
    <source>
        <dbReference type="SAM" id="Coils"/>
    </source>
</evidence>
<evidence type="ECO:0000256" key="6">
    <source>
        <dbReference type="SAM" id="MobiDB-lite"/>
    </source>
</evidence>
<proteinExistence type="inferred from homology"/>
<evidence type="ECO:0000256" key="4">
    <source>
        <dbReference type="PROSITE-ProRule" id="PRU00283"/>
    </source>
</evidence>
<feature type="region of interest" description="Disordered" evidence="6">
    <location>
        <begin position="2392"/>
        <end position="2443"/>
    </location>
</feature>
<dbReference type="InterPro" id="IPR027417">
    <property type="entry name" value="P-loop_NTPase"/>
</dbReference>
<keyword evidence="2" id="KW-0067">ATP-binding</keyword>
<protein>
    <submittedName>
        <fullName evidence="8">Kinesin motor domain containing protein</fullName>
    </submittedName>
</protein>
<feature type="compositionally biased region" description="Acidic residues" evidence="6">
    <location>
        <begin position="2421"/>
        <end position="2435"/>
    </location>
</feature>
<feature type="compositionally biased region" description="Basic and acidic residues" evidence="6">
    <location>
        <begin position="2245"/>
        <end position="2258"/>
    </location>
</feature>
<dbReference type="InterPro" id="IPR013126">
    <property type="entry name" value="Hsp_70_fam"/>
</dbReference>
<feature type="compositionally biased region" description="Low complexity" evidence="6">
    <location>
        <begin position="748"/>
        <end position="762"/>
    </location>
</feature>
<feature type="region of interest" description="Disordered" evidence="6">
    <location>
        <begin position="684"/>
        <end position="812"/>
    </location>
</feature>
<dbReference type="InterPro" id="IPR043129">
    <property type="entry name" value="ATPase_NBD"/>
</dbReference>
<dbReference type="InterPro" id="IPR001752">
    <property type="entry name" value="Kinesin_motor_dom"/>
</dbReference>
<feature type="region of interest" description="Disordered" evidence="6">
    <location>
        <begin position="550"/>
        <end position="600"/>
    </location>
</feature>
<dbReference type="PROSITE" id="PS50067">
    <property type="entry name" value="KINESIN_MOTOR_2"/>
    <property type="match status" value="1"/>
</dbReference>
<feature type="domain" description="Kinesin motor" evidence="7">
    <location>
        <begin position="1"/>
        <end position="275"/>
    </location>
</feature>
<feature type="coiled-coil region" evidence="5">
    <location>
        <begin position="649"/>
        <end position="679"/>
    </location>
</feature>
<feature type="compositionally biased region" description="Basic and acidic residues" evidence="6">
    <location>
        <begin position="2400"/>
        <end position="2420"/>
    </location>
</feature>
<dbReference type="InterPro" id="IPR036961">
    <property type="entry name" value="Kinesin_motor_dom_sf"/>
</dbReference>
<gene>
    <name evidence="8" type="ORF">BLNAU_8166</name>
</gene>
<feature type="compositionally biased region" description="Polar residues" evidence="6">
    <location>
        <begin position="334"/>
        <end position="350"/>
    </location>
</feature>
<feature type="region of interest" description="Disordered" evidence="6">
    <location>
        <begin position="1101"/>
        <end position="1169"/>
    </location>
</feature>
<evidence type="ECO:0000259" key="7">
    <source>
        <dbReference type="PROSITE" id="PS50067"/>
    </source>
</evidence>
<dbReference type="Pfam" id="PF00012">
    <property type="entry name" value="HSP70"/>
    <property type="match status" value="2"/>
</dbReference>
<evidence type="ECO:0000256" key="3">
    <source>
        <dbReference type="ARBA" id="ARBA00023186"/>
    </source>
</evidence>
<feature type="compositionally biased region" description="Low complexity" evidence="6">
    <location>
        <begin position="370"/>
        <end position="383"/>
    </location>
</feature>
<name>A0ABQ9XZL7_9EUKA</name>
<accession>A0ABQ9XZL7</accession>
<feature type="compositionally biased region" description="Low complexity" evidence="6">
    <location>
        <begin position="311"/>
        <end position="322"/>
    </location>
</feature>
<feature type="compositionally biased region" description="Polar residues" evidence="6">
    <location>
        <begin position="684"/>
        <end position="698"/>
    </location>
</feature>
<feature type="compositionally biased region" description="Polar residues" evidence="6">
    <location>
        <begin position="783"/>
        <end position="802"/>
    </location>
</feature>
<comment type="caution">
    <text evidence="8">The sequence shown here is derived from an EMBL/GenBank/DDBJ whole genome shotgun (WGS) entry which is preliminary data.</text>
</comment>
<keyword evidence="1" id="KW-0547">Nucleotide-binding</keyword>
<dbReference type="EMBL" id="JARBJD010000051">
    <property type="protein sequence ID" value="KAK2956889.1"/>
    <property type="molecule type" value="Genomic_DNA"/>
</dbReference>
<reference evidence="8 9" key="1">
    <citation type="journal article" date="2022" name="bioRxiv">
        <title>Genomics of Preaxostyla Flagellates Illuminates Evolutionary Transitions and the Path Towards Mitochondrial Loss.</title>
        <authorList>
            <person name="Novak L.V.F."/>
            <person name="Treitli S.C."/>
            <person name="Pyrih J."/>
            <person name="Halakuc P."/>
            <person name="Pipaliya S.V."/>
            <person name="Vacek V."/>
            <person name="Brzon O."/>
            <person name="Soukal P."/>
            <person name="Eme L."/>
            <person name="Dacks J.B."/>
            <person name="Karnkowska A."/>
            <person name="Elias M."/>
            <person name="Hampl V."/>
        </authorList>
    </citation>
    <scope>NUCLEOTIDE SEQUENCE [LARGE SCALE GENOMIC DNA]</scope>
    <source>
        <strain evidence="8">NAU3</strain>
        <tissue evidence="8">Gut</tissue>
    </source>
</reference>
<feature type="compositionally biased region" description="Basic and acidic residues" evidence="6">
    <location>
        <begin position="1104"/>
        <end position="1133"/>
    </location>
</feature>
<feature type="compositionally biased region" description="Basic and acidic residues" evidence="6">
    <location>
        <begin position="726"/>
        <end position="747"/>
    </location>
</feature>
<keyword evidence="9" id="KW-1185">Reference proteome</keyword>
<feature type="compositionally biased region" description="Polar residues" evidence="6">
    <location>
        <begin position="986"/>
        <end position="995"/>
    </location>
</feature>
<keyword evidence="5" id="KW-0175">Coiled coil</keyword>
<evidence type="ECO:0000256" key="1">
    <source>
        <dbReference type="ARBA" id="ARBA00022741"/>
    </source>
</evidence>
<dbReference type="Proteomes" id="UP001281761">
    <property type="component" value="Unassembled WGS sequence"/>
</dbReference>
<dbReference type="Gene3D" id="3.30.30.30">
    <property type="match status" value="1"/>
</dbReference>
<evidence type="ECO:0000313" key="8">
    <source>
        <dbReference type="EMBL" id="KAK2956889.1"/>
    </source>
</evidence>
<evidence type="ECO:0000313" key="9">
    <source>
        <dbReference type="Proteomes" id="UP001281761"/>
    </source>
</evidence>
<evidence type="ECO:0000256" key="2">
    <source>
        <dbReference type="ARBA" id="ARBA00022840"/>
    </source>
</evidence>
<dbReference type="SUPFAM" id="SSF52540">
    <property type="entry name" value="P-loop containing nucleoside triphosphate hydrolases"/>
    <property type="match status" value="1"/>
</dbReference>
<feature type="compositionally biased region" description="Pro residues" evidence="6">
    <location>
        <begin position="2260"/>
        <end position="2276"/>
    </location>
</feature>
<feature type="compositionally biased region" description="Polar residues" evidence="6">
    <location>
        <begin position="766"/>
        <end position="776"/>
    </location>
</feature>
<feature type="coiled-coil region" evidence="5">
    <location>
        <begin position="819"/>
        <end position="867"/>
    </location>
</feature>
<feature type="compositionally biased region" description="Polar residues" evidence="6">
    <location>
        <begin position="898"/>
        <end position="908"/>
    </location>
</feature>
<feature type="region of interest" description="Disordered" evidence="6">
    <location>
        <begin position="897"/>
        <end position="945"/>
    </location>
</feature>
<dbReference type="Gene3D" id="3.90.640.10">
    <property type="entry name" value="Actin, Chain A, domain 4"/>
    <property type="match status" value="1"/>
</dbReference>
<feature type="compositionally biased region" description="Polar residues" evidence="6">
    <location>
        <begin position="961"/>
        <end position="972"/>
    </location>
</feature>
<dbReference type="Gene3D" id="3.40.850.10">
    <property type="entry name" value="Kinesin motor domain"/>
    <property type="match status" value="1"/>
</dbReference>
<feature type="region of interest" description="Disordered" evidence="6">
    <location>
        <begin position="614"/>
        <end position="647"/>
    </location>
</feature>
<feature type="region of interest" description="Disordered" evidence="6">
    <location>
        <begin position="2584"/>
        <end position="2608"/>
    </location>
</feature>
<comment type="caution">
    <text evidence="4">Lacks conserved residue(s) required for the propagation of feature annotation.</text>
</comment>
<dbReference type="Pfam" id="PF00225">
    <property type="entry name" value="Kinesin"/>
    <property type="match status" value="1"/>
</dbReference>
<feature type="region of interest" description="Disordered" evidence="6">
    <location>
        <begin position="1980"/>
        <end position="2001"/>
    </location>
</feature>
<dbReference type="PANTHER" id="PTHR45639">
    <property type="entry name" value="HSC70CB, ISOFORM G-RELATED"/>
    <property type="match status" value="1"/>
</dbReference>
<feature type="region of interest" description="Disordered" evidence="6">
    <location>
        <begin position="2237"/>
        <end position="2278"/>
    </location>
</feature>
<feature type="region of interest" description="Disordered" evidence="6">
    <location>
        <begin position="961"/>
        <end position="997"/>
    </location>
</feature>
<dbReference type="Gene3D" id="3.30.420.40">
    <property type="match status" value="3"/>
</dbReference>
<organism evidence="8 9">
    <name type="scientific">Blattamonas nauphoetae</name>
    <dbReference type="NCBI Taxonomy" id="2049346"/>
    <lineage>
        <taxon>Eukaryota</taxon>
        <taxon>Metamonada</taxon>
        <taxon>Preaxostyla</taxon>
        <taxon>Oxymonadida</taxon>
        <taxon>Blattamonas</taxon>
    </lineage>
</organism>
<feature type="region of interest" description="Disordered" evidence="6">
    <location>
        <begin position="1205"/>
        <end position="1231"/>
    </location>
</feature>